<dbReference type="Pfam" id="PF00512">
    <property type="entry name" value="HisKA"/>
    <property type="match status" value="1"/>
</dbReference>
<feature type="domain" description="Histidine kinase" evidence="11">
    <location>
        <begin position="262"/>
        <end position="471"/>
    </location>
</feature>
<dbReference type="EMBL" id="PVNH01000001">
    <property type="protein sequence ID" value="PRX51415.1"/>
    <property type="molecule type" value="Genomic_DNA"/>
</dbReference>
<evidence type="ECO:0000259" key="12">
    <source>
        <dbReference type="PROSITE" id="PS50885"/>
    </source>
</evidence>
<dbReference type="Pfam" id="PF00672">
    <property type="entry name" value="HAMP"/>
    <property type="match status" value="1"/>
</dbReference>
<evidence type="ECO:0000256" key="8">
    <source>
        <dbReference type="ARBA" id="ARBA00022989"/>
    </source>
</evidence>
<dbReference type="SMART" id="SM00387">
    <property type="entry name" value="HATPase_c"/>
    <property type="match status" value="1"/>
</dbReference>
<keyword evidence="9" id="KW-0902">Two-component regulatory system</keyword>
<evidence type="ECO:0000256" key="4">
    <source>
        <dbReference type="ARBA" id="ARBA00022553"/>
    </source>
</evidence>
<gene>
    <name evidence="13" type="ORF">B0I33_101569</name>
</gene>
<name>A0A2T0M3T4_9PSEU</name>
<dbReference type="InterPro" id="IPR003661">
    <property type="entry name" value="HisK_dim/P_dom"/>
</dbReference>
<dbReference type="RefSeq" id="WP_106176877.1">
    <property type="nucleotide sequence ID" value="NZ_PVNH01000001.1"/>
</dbReference>
<dbReference type="CDD" id="cd00082">
    <property type="entry name" value="HisKA"/>
    <property type="match status" value="1"/>
</dbReference>
<comment type="subcellular location">
    <subcellularLocation>
        <location evidence="2">Cell membrane</location>
    </subcellularLocation>
</comment>
<dbReference type="GO" id="GO:0000155">
    <property type="term" value="F:phosphorelay sensor kinase activity"/>
    <property type="evidence" value="ECO:0007669"/>
    <property type="project" value="InterPro"/>
</dbReference>
<keyword evidence="6" id="KW-0812">Transmembrane</keyword>
<evidence type="ECO:0000256" key="10">
    <source>
        <dbReference type="ARBA" id="ARBA00023136"/>
    </source>
</evidence>
<evidence type="ECO:0000256" key="3">
    <source>
        <dbReference type="ARBA" id="ARBA00012438"/>
    </source>
</evidence>
<accession>A0A2T0M3T4</accession>
<evidence type="ECO:0000256" key="5">
    <source>
        <dbReference type="ARBA" id="ARBA00022679"/>
    </source>
</evidence>
<dbReference type="InterPro" id="IPR004358">
    <property type="entry name" value="Sig_transdc_His_kin-like_C"/>
</dbReference>
<dbReference type="FunFam" id="1.10.287.130:FF:000010">
    <property type="entry name" value="Two-component sensor histidine kinase"/>
    <property type="match status" value="1"/>
</dbReference>
<sequence length="475" mass="49914">MTALGRARALLGGLRPRLILAFVAVGAIAAAAAAWASAASAGSALVEQTQRQFAGEIERTVTATAPGLPYPPDQAALDRLRVTVGGPALVTYGALRSASGPGLAAVSPELRAATGETGRLLVQRVESDGVLRLVVGAPVMITDLNGQRRPSGVEVYAVRDLSAVREQVDALTANASRTSALALPIAVLLALLAARGVLRPVRDLRAAARRLGGGDLGARLRPRGSDELAELAATFNETAASLERSVGELARMEADARRFVADVSHELRTPLTTLTAVAEVLEAEAGRMPSDAREPARLAVEESRKLARLVEDLIEVSRFDAGVATLRPEEVELRAAVRDCLRSRGWLDQVELDAPGELRAVLDRRRLDVVTANLVGNALSHGAPPVVVRLRGDDTWAYLDVVDHGPGLPDDVAAHVFDRFYKADTARGRSNGSGLGMAITAENVKLHGGTIGAGNADGAGAHFAVRLPRWTGEQP</sequence>
<comment type="catalytic activity">
    <reaction evidence="1">
        <text>ATP + protein L-histidine = ADP + protein N-phospho-L-histidine.</text>
        <dbReference type="EC" id="2.7.13.3"/>
    </reaction>
</comment>
<keyword evidence="4" id="KW-0597">Phosphoprotein</keyword>
<evidence type="ECO:0000256" key="2">
    <source>
        <dbReference type="ARBA" id="ARBA00004236"/>
    </source>
</evidence>
<dbReference type="PROSITE" id="PS50885">
    <property type="entry name" value="HAMP"/>
    <property type="match status" value="1"/>
</dbReference>
<dbReference type="PRINTS" id="PR00344">
    <property type="entry name" value="BCTRLSENSOR"/>
</dbReference>
<evidence type="ECO:0000256" key="6">
    <source>
        <dbReference type="ARBA" id="ARBA00022692"/>
    </source>
</evidence>
<evidence type="ECO:0000313" key="13">
    <source>
        <dbReference type="EMBL" id="PRX51415.1"/>
    </source>
</evidence>
<dbReference type="AlphaFoldDB" id="A0A2T0M3T4"/>
<evidence type="ECO:0000256" key="7">
    <source>
        <dbReference type="ARBA" id="ARBA00022777"/>
    </source>
</evidence>
<dbReference type="Pfam" id="PF02518">
    <property type="entry name" value="HATPase_c"/>
    <property type="match status" value="1"/>
</dbReference>
<dbReference type="PANTHER" id="PTHR45436">
    <property type="entry name" value="SENSOR HISTIDINE KINASE YKOH"/>
    <property type="match status" value="1"/>
</dbReference>
<dbReference type="Gene3D" id="6.10.340.10">
    <property type="match status" value="1"/>
</dbReference>
<comment type="caution">
    <text evidence="13">The sequence shown here is derived from an EMBL/GenBank/DDBJ whole genome shotgun (WGS) entry which is preliminary data.</text>
</comment>
<dbReference type="SMART" id="SM00388">
    <property type="entry name" value="HisKA"/>
    <property type="match status" value="1"/>
</dbReference>
<dbReference type="PANTHER" id="PTHR45436:SF5">
    <property type="entry name" value="SENSOR HISTIDINE KINASE TRCS"/>
    <property type="match status" value="1"/>
</dbReference>
<dbReference type="InterPro" id="IPR005467">
    <property type="entry name" value="His_kinase_dom"/>
</dbReference>
<organism evidence="13 14">
    <name type="scientific">Prauserella shujinwangii</name>
    <dbReference type="NCBI Taxonomy" id="1453103"/>
    <lineage>
        <taxon>Bacteria</taxon>
        <taxon>Bacillati</taxon>
        <taxon>Actinomycetota</taxon>
        <taxon>Actinomycetes</taxon>
        <taxon>Pseudonocardiales</taxon>
        <taxon>Pseudonocardiaceae</taxon>
        <taxon>Prauserella</taxon>
    </lineage>
</organism>
<protein>
    <recommendedName>
        <fullName evidence="3">histidine kinase</fullName>
        <ecNumber evidence="3">2.7.13.3</ecNumber>
    </recommendedName>
</protein>
<dbReference type="PROSITE" id="PS50109">
    <property type="entry name" value="HIS_KIN"/>
    <property type="match status" value="1"/>
</dbReference>
<reference evidence="13 14" key="1">
    <citation type="submission" date="2018-03" db="EMBL/GenBank/DDBJ databases">
        <title>Genomic Encyclopedia of Type Strains, Phase III (KMG-III): the genomes of soil and plant-associated and newly described type strains.</title>
        <authorList>
            <person name="Whitman W."/>
        </authorList>
    </citation>
    <scope>NUCLEOTIDE SEQUENCE [LARGE SCALE GENOMIC DNA]</scope>
    <source>
        <strain evidence="13 14">CGMCC 4.7125</strain>
    </source>
</reference>
<evidence type="ECO:0000313" key="14">
    <source>
        <dbReference type="Proteomes" id="UP000238362"/>
    </source>
</evidence>
<evidence type="ECO:0000256" key="1">
    <source>
        <dbReference type="ARBA" id="ARBA00000085"/>
    </source>
</evidence>
<dbReference type="InterPro" id="IPR036890">
    <property type="entry name" value="HATPase_C_sf"/>
</dbReference>
<evidence type="ECO:0000259" key="11">
    <source>
        <dbReference type="PROSITE" id="PS50109"/>
    </source>
</evidence>
<dbReference type="SUPFAM" id="SSF55874">
    <property type="entry name" value="ATPase domain of HSP90 chaperone/DNA topoisomerase II/histidine kinase"/>
    <property type="match status" value="1"/>
</dbReference>
<dbReference type="Gene3D" id="1.10.287.130">
    <property type="match status" value="1"/>
</dbReference>
<dbReference type="InterPro" id="IPR036097">
    <property type="entry name" value="HisK_dim/P_sf"/>
</dbReference>
<dbReference type="SUPFAM" id="SSF158472">
    <property type="entry name" value="HAMP domain-like"/>
    <property type="match status" value="1"/>
</dbReference>
<dbReference type="GO" id="GO:0005886">
    <property type="term" value="C:plasma membrane"/>
    <property type="evidence" value="ECO:0007669"/>
    <property type="project" value="UniProtKB-SubCell"/>
</dbReference>
<evidence type="ECO:0000256" key="9">
    <source>
        <dbReference type="ARBA" id="ARBA00023012"/>
    </source>
</evidence>
<dbReference type="InterPro" id="IPR050428">
    <property type="entry name" value="TCS_sensor_his_kinase"/>
</dbReference>
<keyword evidence="10" id="KW-0472">Membrane</keyword>
<keyword evidence="7 13" id="KW-0418">Kinase</keyword>
<feature type="domain" description="HAMP" evidence="12">
    <location>
        <begin position="195"/>
        <end position="247"/>
    </location>
</feature>
<dbReference type="EC" id="2.7.13.3" evidence="3"/>
<dbReference type="Gene3D" id="3.30.565.10">
    <property type="entry name" value="Histidine kinase-like ATPase, C-terminal domain"/>
    <property type="match status" value="1"/>
</dbReference>
<dbReference type="CDD" id="cd06225">
    <property type="entry name" value="HAMP"/>
    <property type="match status" value="1"/>
</dbReference>
<dbReference type="OrthoDB" id="9786919at2"/>
<dbReference type="CDD" id="cd00075">
    <property type="entry name" value="HATPase"/>
    <property type="match status" value="1"/>
</dbReference>
<proteinExistence type="predicted"/>
<dbReference type="InterPro" id="IPR003660">
    <property type="entry name" value="HAMP_dom"/>
</dbReference>
<keyword evidence="8" id="KW-1133">Transmembrane helix</keyword>
<dbReference type="SMART" id="SM00304">
    <property type="entry name" value="HAMP"/>
    <property type="match status" value="1"/>
</dbReference>
<dbReference type="SUPFAM" id="SSF47384">
    <property type="entry name" value="Homodimeric domain of signal transducing histidine kinase"/>
    <property type="match status" value="1"/>
</dbReference>
<dbReference type="InterPro" id="IPR003594">
    <property type="entry name" value="HATPase_dom"/>
</dbReference>
<keyword evidence="14" id="KW-1185">Reference proteome</keyword>
<keyword evidence="5" id="KW-0808">Transferase</keyword>
<dbReference type="Proteomes" id="UP000238362">
    <property type="component" value="Unassembled WGS sequence"/>
</dbReference>